<evidence type="ECO:0000256" key="2">
    <source>
        <dbReference type="ARBA" id="ARBA00022448"/>
    </source>
</evidence>
<evidence type="ECO:0000256" key="4">
    <source>
        <dbReference type="ARBA" id="ARBA00022927"/>
    </source>
</evidence>
<evidence type="ECO:0000256" key="6">
    <source>
        <dbReference type="ARBA" id="ARBA00023010"/>
    </source>
</evidence>
<keyword evidence="5 9" id="KW-1133">Transmembrane helix</keyword>
<feature type="transmembrane region" description="Helical" evidence="9">
    <location>
        <begin position="6"/>
        <end position="27"/>
    </location>
</feature>
<evidence type="ECO:0008006" key="11">
    <source>
        <dbReference type="Google" id="ProtNLM"/>
    </source>
</evidence>
<feature type="region of interest" description="Disordered" evidence="8">
    <location>
        <begin position="48"/>
        <end position="70"/>
    </location>
</feature>
<dbReference type="AlphaFoldDB" id="A0A6J4NAH1"/>
<dbReference type="GO" id="GO:0015031">
    <property type="term" value="P:protein transport"/>
    <property type="evidence" value="ECO:0007669"/>
    <property type="project" value="UniProtKB-KW"/>
</dbReference>
<keyword evidence="3 9" id="KW-0812">Transmembrane</keyword>
<sequence length="70" mass="7348">MTHVLALGMPGPFEMIIVAGLGLLIFGKRLPDVGRNMALGIRGFQQGLKSAAPDDADDAEGDRKSLPDGK</sequence>
<evidence type="ECO:0000256" key="5">
    <source>
        <dbReference type="ARBA" id="ARBA00022989"/>
    </source>
</evidence>
<evidence type="ECO:0000313" key="10">
    <source>
        <dbReference type="EMBL" id="CAA9382951.1"/>
    </source>
</evidence>
<protein>
    <recommendedName>
        <fullName evidence="11">Sec-independent protein translocase protein TatA</fullName>
    </recommendedName>
</protein>
<evidence type="ECO:0000256" key="3">
    <source>
        <dbReference type="ARBA" id="ARBA00022692"/>
    </source>
</evidence>
<evidence type="ECO:0000256" key="1">
    <source>
        <dbReference type="ARBA" id="ARBA00004167"/>
    </source>
</evidence>
<dbReference type="InterPro" id="IPR003369">
    <property type="entry name" value="TatA/B/E"/>
</dbReference>
<dbReference type="GO" id="GO:0016020">
    <property type="term" value="C:membrane"/>
    <property type="evidence" value="ECO:0007669"/>
    <property type="project" value="UniProtKB-ARBA"/>
</dbReference>
<dbReference type="Pfam" id="PF02416">
    <property type="entry name" value="TatA_B_E"/>
    <property type="match status" value="1"/>
</dbReference>
<dbReference type="EMBL" id="CADCUQ010000188">
    <property type="protein sequence ID" value="CAA9382951.1"/>
    <property type="molecule type" value="Genomic_DNA"/>
</dbReference>
<evidence type="ECO:0000256" key="7">
    <source>
        <dbReference type="ARBA" id="ARBA00023136"/>
    </source>
</evidence>
<evidence type="ECO:0000256" key="9">
    <source>
        <dbReference type="SAM" id="Phobius"/>
    </source>
</evidence>
<keyword evidence="6" id="KW-0811">Translocation</keyword>
<name>A0A6J4NAH1_9BACT</name>
<proteinExistence type="predicted"/>
<feature type="compositionally biased region" description="Basic and acidic residues" evidence="8">
    <location>
        <begin position="61"/>
        <end position="70"/>
    </location>
</feature>
<reference evidence="10" key="1">
    <citation type="submission" date="2020-02" db="EMBL/GenBank/DDBJ databases">
        <authorList>
            <person name="Meier V. D."/>
        </authorList>
    </citation>
    <scope>NUCLEOTIDE SEQUENCE</scope>
    <source>
        <strain evidence="10">AVDCRST_MAG64</strain>
    </source>
</reference>
<gene>
    <name evidence="10" type="ORF">AVDCRST_MAG64-781</name>
</gene>
<keyword evidence="2" id="KW-0813">Transport</keyword>
<keyword evidence="4" id="KW-0653">Protein transport</keyword>
<comment type="subcellular location">
    <subcellularLocation>
        <location evidence="1">Membrane</location>
        <topology evidence="1">Single-pass membrane protein</topology>
    </subcellularLocation>
</comment>
<keyword evidence="7 9" id="KW-0472">Membrane</keyword>
<accession>A0A6J4NAH1</accession>
<organism evidence="10">
    <name type="scientific">uncultured Phycisphaerae bacterium</name>
    <dbReference type="NCBI Taxonomy" id="904963"/>
    <lineage>
        <taxon>Bacteria</taxon>
        <taxon>Pseudomonadati</taxon>
        <taxon>Planctomycetota</taxon>
        <taxon>Phycisphaerae</taxon>
        <taxon>environmental samples</taxon>
    </lineage>
</organism>
<evidence type="ECO:0000256" key="8">
    <source>
        <dbReference type="SAM" id="MobiDB-lite"/>
    </source>
</evidence>
<dbReference type="Gene3D" id="1.20.5.3310">
    <property type="match status" value="1"/>
</dbReference>